<protein>
    <submittedName>
        <fullName evidence="1">Uncharacterized protein</fullName>
    </submittedName>
</protein>
<keyword evidence="2" id="KW-1185">Reference proteome</keyword>
<proteinExistence type="predicted"/>
<organism evidence="1 2">
    <name type="scientific">Gossypium arboreum</name>
    <name type="common">Tree cotton</name>
    <name type="synonym">Gossypium nanking</name>
    <dbReference type="NCBI Taxonomy" id="29729"/>
    <lineage>
        <taxon>Eukaryota</taxon>
        <taxon>Viridiplantae</taxon>
        <taxon>Streptophyta</taxon>
        <taxon>Embryophyta</taxon>
        <taxon>Tracheophyta</taxon>
        <taxon>Spermatophyta</taxon>
        <taxon>Magnoliopsida</taxon>
        <taxon>eudicotyledons</taxon>
        <taxon>Gunneridae</taxon>
        <taxon>Pentapetalae</taxon>
        <taxon>rosids</taxon>
        <taxon>malvids</taxon>
        <taxon>Malvales</taxon>
        <taxon>Malvaceae</taxon>
        <taxon>Malvoideae</taxon>
        <taxon>Gossypium</taxon>
    </lineage>
</organism>
<sequence length="41" mass="4573">MDGIVAASSFPLLVLLLLFSHPIKLIKISFYLFPILRKEAG</sequence>
<accession>A0A0B0NLM1</accession>
<gene>
    <name evidence="1" type="ORF">F383_18855</name>
</gene>
<dbReference type="Proteomes" id="UP000032142">
    <property type="component" value="Unassembled WGS sequence"/>
</dbReference>
<evidence type="ECO:0000313" key="2">
    <source>
        <dbReference type="Proteomes" id="UP000032142"/>
    </source>
</evidence>
<dbReference type="AlphaFoldDB" id="A0A0B0NLM1"/>
<evidence type="ECO:0000313" key="1">
    <source>
        <dbReference type="EMBL" id="KHG11981.1"/>
    </source>
</evidence>
<dbReference type="EMBL" id="KN396795">
    <property type="protein sequence ID" value="KHG11981.1"/>
    <property type="molecule type" value="Genomic_DNA"/>
</dbReference>
<name>A0A0B0NLM1_GOSAR</name>
<reference evidence="2" key="1">
    <citation type="submission" date="2014-09" db="EMBL/GenBank/DDBJ databases">
        <authorList>
            <person name="Mudge J."/>
            <person name="Ramaraj T."/>
            <person name="Lindquist I.E."/>
            <person name="Bharti A.K."/>
            <person name="Sundararajan A."/>
            <person name="Cameron C.T."/>
            <person name="Woodward J.E."/>
            <person name="May G.D."/>
            <person name="Brubaker C."/>
            <person name="Broadhvest J."/>
            <person name="Wilkins T.A."/>
        </authorList>
    </citation>
    <scope>NUCLEOTIDE SEQUENCE</scope>
    <source>
        <strain evidence="2">cv. AKA8401</strain>
    </source>
</reference>